<dbReference type="Gene3D" id="3.40.50.720">
    <property type="entry name" value="NAD(P)-binding Rossmann-like Domain"/>
    <property type="match status" value="1"/>
</dbReference>
<keyword evidence="8" id="KW-1185">Reference proteome</keyword>
<dbReference type="Proteomes" id="UP000068210">
    <property type="component" value="Chromosome"/>
</dbReference>
<dbReference type="GO" id="GO:0016616">
    <property type="term" value="F:oxidoreductase activity, acting on the CH-OH group of donors, NAD or NADP as acceptor"/>
    <property type="evidence" value="ECO:0007669"/>
    <property type="project" value="UniProtKB-ARBA"/>
</dbReference>
<dbReference type="STRING" id="1328314.Achr_19910"/>
<dbReference type="PANTHER" id="PTHR42813">
    <property type="entry name" value="ZINC-TYPE ALCOHOL DEHYDROGENASE-LIKE"/>
    <property type="match status" value="1"/>
</dbReference>
<accession>A0A0C4WMA0</accession>
<dbReference type="GO" id="GO:0008270">
    <property type="term" value="F:zinc ion binding"/>
    <property type="evidence" value="ECO:0007669"/>
    <property type="project" value="InterPro"/>
</dbReference>
<dbReference type="PANTHER" id="PTHR42813:SF7">
    <property type="entry name" value="ALCOHOL DEHYDROGENASE (ZN-DEPENDENT)-RELATED"/>
    <property type="match status" value="1"/>
</dbReference>
<keyword evidence="4" id="KW-0560">Oxidoreductase</keyword>
<evidence type="ECO:0000256" key="3">
    <source>
        <dbReference type="ARBA" id="ARBA00022833"/>
    </source>
</evidence>
<evidence type="ECO:0000256" key="2">
    <source>
        <dbReference type="ARBA" id="ARBA00022723"/>
    </source>
</evidence>
<evidence type="ECO:0000256" key="4">
    <source>
        <dbReference type="ARBA" id="ARBA00023002"/>
    </source>
</evidence>
<gene>
    <name evidence="7" type="ORF">Achr_19910</name>
</gene>
<dbReference type="InterPro" id="IPR011032">
    <property type="entry name" value="GroES-like_sf"/>
</dbReference>
<dbReference type="CDD" id="cd08283">
    <property type="entry name" value="FDH_like_1"/>
    <property type="match status" value="1"/>
</dbReference>
<dbReference type="InterPro" id="IPR013154">
    <property type="entry name" value="ADH-like_N"/>
</dbReference>
<dbReference type="HOGENOM" id="CLU_026673_11_3_6"/>
<comment type="cofactor">
    <cofactor evidence="1 5">
        <name>Zn(2+)</name>
        <dbReference type="ChEBI" id="CHEBI:29105"/>
    </cofactor>
</comment>
<dbReference type="InterPro" id="IPR020843">
    <property type="entry name" value="ER"/>
</dbReference>
<dbReference type="EMBL" id="CP010415">
    <property type="protein sequence ID" value="AJE21446.1"/>
    <property type="molecule type" value="Genomic_DNA"/>
</dbReference>
<organism evidence="7 8">
    <name type="scientific">Azotobacter chroococcum NCIMB 8003</name>
    <dbReference type="NCBI Taxonomy" id="1328314"/>
    <lineage>
        <taxon>Bacteria</taxon>
        <taxon>Pseudomonadati</taxon>
        <taxon>Pseudomonadota</taxon>
        <taxon>Gammaproteobacteria</taxon>
        <taxon>Pseudomonadales</taxon>
        <taxon>Pseudomonadaceae</taxon>
        <taxon>Azotobacter</taxon>
    </lineage>
</organism>
<dbReference type="Pfam" id="PF00107">
    <property type="entry name" value="ADH_zinc_N"/>
    <property type="match status" value="1"/>
</dbReference>
<name>A0A0C4WMA0_9GAMM</name>
<protein>
    <submittedName>
        <fullName evidence="7">Zn-dependent alcohol dehydrogenase</fullName>
    </submittedName>
</protein>
<dbReference type="SMART" id="SM00829">
    <property type="entry name" value="PKS_ER"/>
    <property type="match status" value="1"/>
</dbReference>
<evidence type="ECO:0000259" key="6">
    <source>
        <dbReference type="SMART" id="SM00829"/>
    </source>
</evidence>
<evidence type="ECO:0000313" key="7">
    <source>
        <dbReference type="EMBL" id="AJE21446.1"/>
    </source>
</evidence>
<dbReference type="PROSITE" id="PS00059">
    <property type="entry name" value="ADH_ZINC"/>
    <property type="match status" value="1"/>
</dbReference>
<feature type="domain" description="Enoyl reductase (ER)" evidence="6">
    <location>
        <begin position="9"/>
        <end position="393"/>
    </location>
</feature>
<proteinExistence type="inferred from homology"/>
<evidence type="ECO:0000313" key="8">
    <source>
        <dbReference type="Proteomes" id="UP000068210"/>
    </source>
</evidence>
<sequence>MPMKAVVFHDIGDIRLDDVPEPHIEVPTDAIVRLTASAICGTDLHFIRGTVGGMRPGTILGHEGVGIVEQLGAEVRNLQIGDRVVIPSTIACGNCSYCRAGYYAQCDMANPNGKEAGTAFYGGPAQSGPFQGLQAEKARIPFANIGLVKLPSEISDDQAILLSDIFPTGYFGAEMAEIGDGDTVAVFGCGPVGQFAIASARLLGASRVFAIDQCPDRLQMARQQGAETIDFNREDPVETLRRLTDGIGVDRAIDAVGVDAEHQHAHPAQDPEQEERFAREVEAVAPRTHPEGRNWHPGDAPSQALEWAVEALAKAGTLSIIGVYPPQAHSFPIGLAMEKNLTINMGNCHHRKYIPKLIELILAKRIDPAKILTQIKPMSDAIAAIKAFDRREPGWIKVELHPQQMQPSGTGSEEEVMNTDYLLDEGIEETFPASDPVSISPRPERR</sequence>
<dbReference type="SUPFAM" id="SSF51735">
    <property type="entry name" value="NAD(P)-binding Rossmann-fold domains"/>
    <property type="match status" value="1"/>
</dbReference>
<dbReference type="Pfam" id="PF08240">
    <property type="entry name" value="ADH_N"/>
    <property type="match status" value="1"/>
</dbReference>
<dbReference type="InterPro" id="IPR002328">
    <property type="entry name" value="ADH_Zn_CS"/>
</dbReference>
<dbReference type="KEGG" id="acx:Achr_19910"/>
<dbReference type="InterPro" id="IPR013149">
    <property type="entry name" value="ADH-like_C"/>
</dbReference>
<keyword evidence="2 5" id="KW-0479">Metal-binding</keyword>
<dbReference type="AlphaFoldDB" id="A0A0C4WMA0"/>
<dbReference type="InterPro" id="IPR036291">
    <property type="entry name" value="NAD(P)-bd_dom_sf"/>
</dbReference>
<evidence type="ECO:0000256" key="1">
    <source>
        <dbReference type="ARBA" id="ARBA00001947"/>
    </source>
</evidence>
<evidence type="ECO:0000256" key="5">
    <source>
        <dbReference type="RuleBase" id="RU361277"/>
    </source>
</evidence>
<keyword evidence="3 5" id="KW-0862">Zinc</keyword>
<dbReference type="Gene3D" id="3.90.180.10">
    <property type="entry name" value="Medium-chain alcohol dehydrogenases, catalytic domain"/>
    <property type="match status" value="1"/>
</dbReference>
<reference evidence="7 8" key="1">
    <citation type="journal article" date="2015" name="PLoS ONE">
        <title>Azotobacter Genomes: The Genome of Azotobacter chroococcum NCIMB 8003 (ATCC 4412).</title>
        <authorList>
            <person name="Robson R.L."/>
            <person name="Jones R."/>
            <person name="Robson R.M."/>
            <person name="Schwartz A."/>
            <person name="Richardson T.H."/>
        </authorList>
    </citation>
    <scope>NUCLEOTIDE SEQUENCE [LARGE SCALE GENOMIC DNA]</scope>
    <source>
        <strain evidence="7 8">NCIMB 8003</strain>
    </source>
</reference>
<comment type="similarity">
    <text evidence="5">Belongs to the zinc-containing alcohol dehydrogenase family.</text>
</comment>
<dbReference type="SUPFAM" id="SSF50129">
    <property type="entry name" value="GroES-like"/>
    <property type="match status" value="1"/>
</dbReference>